<dbReference type="STRING" id="519442.Huta_2572"/>
<keyword evidence="3 5" id="KW-0436">Ligase</keyword>
<dbReference type="GO" id="GO:0005737">
    <property type="term" value="C:cytoplasm"/>
    <property type="evidence" value="ECO:0007669"/>
    <property type="project" value="UniProtKB-SubCell"/>
</dbReference>
<dbReference type="InterPro" id="IPR023797">
    <property type="entry name" value="RNA3'_phos_cyclase_dom"/>
</dbReference>
<dbReference type="SUPFAM" id="SSF55205">
    <property type="entry name" value="EPT/RTPC-like"/>
    <property type="match status" value="1"/>
</dbReference>
<evidence type="ECO:0000256" key="6">
    <source>
        <dbReference type="NCBIfam" id="TIGR03399"/>
    </source>
</evidence>
<keyword evidence="4 5" id="KW-0547">Nucleotide-binding</keyword>
<dbReference type="InterPro" id="IPR013791">
    <property type="entry name" value="RNA3'-term_phos_cycl_insert"/>
</dbReference>
<evidence type="ECO:0000256" key="4">
    <source>
        <dbReference type="ARBA" id="ARBA00022741"/>
    </source>
</evidence>
<name>C7NPI0_HALUD</name>
<comment type="catalytic activity">
    <reaction evidence="5">
        <text>a 3'-end 3'-phospho-ribonucleotide-RNA + ATP = a 3'-end 2',3'-cyclophospho-ribonucleotide-RNA + AMP + diphosphate</text>
        <dbReference type="Rhea" id="RHEA:23976"/>
        <dbReference type="Rhea" id="RHEA-COMP:10463"/>
        <dbReference type="Rhea" id="RHEA-COMP:10464"/>
        <dbReference type="ChEBI" id="CHEBI:30616"/>
        <dbReference type="ChEBI" id="CHEBI:33019"/>
        <dbReference type="ChEBI" id="CHEBI:83062"/>
        <dbReference type="ChEBI" id="CHEBI:83064"/>
        <dbReference type="ChEBI" id="CHEBI:456215"/>
        <dbReference type="EC" id="6.5.1.4"/>
    </reaction>
</comment>
<feature type="region of interest" description="Disordered" evidence="7">
    <location>
        <begin position="168"/>
        <end position="194"/>
    </location>
</feature>
<protein>
    <recommendedName>
        <fullName evidence="2 5">RNA 3'-terminal phosphate cyclase</fullName>
        <shortName evidence="5">RNA cyclase</shortName>
        <shortName evidence="5">RNA-3'-phosphate cyclase</shortName>
        <ecNumber evidence="5 6">6.5.1.4</ecNumber>
    </recommendedName>
</protein>
<feature type="binding site" evidence="5">
    <location>
        <position position="98"/>
    </location>
    <ligand>
        <name>ATP</name>
        <dbReference type="ChEBI" id="CHEBI:30616"/>
    </ligand>
</feature>
<dbReference type="PIRSF" id="PIRSF005378">
    <property type="entry name" value="RNA3'_term_phos_cycl_euk"/>
    <property type="match status" value="1"/>
</dbReference>
<evidence type="ECO:0000259" key="8">
    <source>
        <dbReference type="Pfam" id="PF01137"/>
    </source>
</evidence>
<dbReference type="InterPro" id="IPR036553">
    <property type="entry name" value="RPTC_insert"/>
</dbReference>
<evidence type="ECO:0000256" key="1">
    <source>
        <dbReference type="ARBA" id="ARBA00009206"/>
    </source>
</evidence>
<feature type="domain" description="RNA 3'-terminal phosphate cyclase insert" evidence="9">
    <location>
        <begin position="178"/>
        <end position="276"/>
    </location>
</feature>
<dbReference type="Gene3D" id="3.65.10.20">
    <property type="entry name" value="RNA 3'-terminal phosphate cyclase domain"/>
    <property type="match status" value="1"/>
</dbReference>
<dbReference type="PANTHER" id="PTHR11096:SF0">
    <property type="entry name" value="RNA 3'-TERMINAL PHOSPHATE CYCLASE"/>
    <property type="match status" value="1"/>
</dbReference>
<dbReference type="OrthoDB" id="7994at2157"/>
<evidence type="ECO:0000256" key="2">
    <source>
        <dbReference type="ARBA" id="ARBA00021428"/>
    </source>
</evidence>
<keyword evidence="5" id="KW-0067">ATP-binding</keyword>
<proteinExistence type="inferred from homology"/>
<dbReference type="AlphaFoldDB" id="C7NPI0"/>
<organism evidence="10 11">
    <name type="scientific">Halorhabdus utahensis (strain DSM 12940 / JCM 11049 / AX-2)</name>
    <dbReference type="NCBI Taxonomy" id="519442"/>
    <lineage>
        <taxon>Archaea</taxon>
        <taxon>Methanobacteriati</taxon>
        <taxon>Methanobacteriota</taxon>
        <taxon>Stenosarchaea group</taxon>
        <taxon>Halobacteria</taxon>
        <taxon>Halobacteriales</taxon>
        <taxon>Haloarculaceae</taxon>
        <taxon>Halorhabdus</taxon>
    </lineage>
</organism>
<dbReference type="InterPro" id="IPR013792">
    <property type="entry name" value="RNA3'P_cycl/enolpyr_Trfase_a/b"/>
</dbReference>
<dbReference type="InterPro" id="IPR000228">
    <property type="entry name" value="RNA3'_term_phos_cyc"/>
</dbReference>
<dbReference type="RefSeq" id="WP_015790298.1">
    <property type="nucleotide sequence ID" value="NC_013158.1"/>
</dbReference>
<feature type="domain" description="RNA 3'-terminal phosphate cyclase" evidence="8">
    <location>
        <begin position="9"/>
        <end position="320"/>
    </location>
</feature>
<evidence type="ECO:0000256" key="7">
    <source>
        <dbReference type="SAM" id="MobiDB-lite"/>
    </source>
</evidence>
<dbReference type="GO" id="GO:0006396">
    <property type="term" value="P:RNA processing"/>
    <property type="evidence" value="ECO:0007669"/>
    <property type="project" value="UniProtKB-UniRule"/>
</dbReference>
<evidence type="ECO:0000256" key="3">
    <source>
        <dbReference type="ARBA" id="ARBA00022598"/>
    </source>
</evidence>
<comment type="function">
    <text evidence="5">Catalyzes the conversion of 3'-phosphate to a 2',3'-cyclic phosphodiester at the end of RNA. The mechanism of action of the enzyme occurs in 3 steps: (A) adenylation of the enzyme by ATP; (B) transfer of adenylate to an RNA-N3'P to produce RNA-N3'PP5'A; (C) and attack of the adjacent 2'-hydroxyl on the 3'-phosphorus in the diester linkage to produce the cyclic end product. The biological role of this enzyme is unknown but it is likely to function in some aspects of cellular RNA processing.</text>
</comment>
<evidence type="ECO:0000259" key="9">
    <source>
        <dbReference type="Pfam" id="PF05189"/>
    </source>
</evidence>
<evidence type="ECO:0000313" key="11">
    <source>
        <dbReference type="Proteomes" id="UP000002071"/>
    </source>
</evidence>
<dbReference type="GeneID" id="8384877"/>
<dbReference type="KEGG" id="hut:Huta_2572"/>
<dbReference type="GO" id="GO:0005524">
    <property type="term" value="F:ATP binding"/>
    <property type="evidence" value="ECO:0007669"/>
    <property type="project" value="UniProtKB-KW"/>
</dbReference>
<keyword evidence="11" id="KW-1185">Reference proteome</keyword>
<keyword evidence="5" id="KW-0963">Cytoplasm</keyword>
<dbReference type="Gene3D" id="3.30.360.20">
    <property type="entry name" value="RNA 3'-terminal phosphate cyclase, insert domain"/>
    <property type="match status" value="1"/>
</dbReference>
<dbReference type="InterPro" id="IPR037136">
    <property type="entry name" value="RNA3'_phos_cyclase_dom_sf"/>
</dbReference>
<comment type="subcellular location">
    <subcellularLocation>
        <location evidence="5">Cytoplasm</location>
    </subcellularLocation>
</comment>
<dbReference type="Proteomes" id="UP000002071">
    <property type="component" value="Chromosome"/>
</dbReference>
<dbReference type="SUPFAM" id="SSF52913">
    <property type="entry name" value="RNA 3'-terminal phosphate cyclase, RPTC, insert domain"/>
    <property type="match status" value="1"/>
</dbReference>
<evidence type="ECO:0000313" key="10">
    <source>
        <dbReference type="EMBL" id="ACV12735.1"/>
    </source>
</evidence>
<dbReference type="eggNOG" id="arCOG04125">
    <property type="taxonomic scope" value="Archaea"/>
</dbReference>
<feature type="binding site" evidence="5">
    <location>
        <begin position="285"/>
        <end position="289"/>
    </location>
    <ligand>
        <name>ATP</name>
        <dbReference type="ChEBI" id="CHEBI:30616"/>
    </ligand>
</feature>
<dbReference type="NCBIfam" id="NF003246">
    <property type="entry name" value="PRK04204.1-2"/>
    <property type="match status" value="1"/>
</dbReference>
<feature type="active site" description="Tele-AMP-histidine intermediate" evidence="5">
    <location>
        <position position="309"/>
    </location>
</feature>
<dbReference type="NCBIfam" id="TIGR03399">
    <property type="entry name" value="RNA_3prim_cycl"/>
    <property type="match status" value="1"/>
</dbReference>
<dbReference type="PANTHER" id="PTHR11096">
    <property type="entry name" value="RNA 3' TERMINAL PHOSPHATE CYCLASE"/>
    <property type="match status" value="1"/>
</dbReference>
<dbReference type="HAMAP" id="MF_00200">
    <property type="entry name" value="RTC"/>
    <property type="match status" value="1"/>
</dbReference>
<sequence length="339" mass="35722">MLELDGSDGGGQLFRSALTLSALTTTAFEMENVRGSRPEPGLKPQHLTALQTVAAITNASVEGAEVGESIITFEPAEPTGGHYEASIGTAGSVTLLFDAVIPIASALDRPLSLTATGGTSVAWSPSMPWYRRGKLPLLREVGLQAAIDVEQPGFYPPGGGKATLSLAPSTPSPLHLRDRGQPERARIHSTATTDLEDSDVAERQAKQARQRLEASSTDVEVTDRTTRYVTADSTGTVALVGLEYENGVIGADALGEPGKPAEDVADEAVDALLADHETGAAVDEHLADQLIPWLAIAGGEVRIPRTTDHVETHAALFDAFGFDVRIEQTEDEPVLVGET</sequence>
<comment type="similarity">
    <text evidence="1 5">Belongs to the RNA 3'-terminal cyclase family. Type 1 subfamily.</text>
</comment>
<gene>
    <name evidence="5" type="primary">rtcA</name>
    <name evidence="10" type="ordered locus">Huta_2572</name>
</gene>
<dbReference type="InterPro" id="IPR017770">
    <property type="entry name" value="RNA3'_term_phos_cyc_type_1"/>
</dbReference>
<dbReference type="Pfam" id="PF01137">
    <property type="entry name" value="RTC"/>
    <property type="match status" value="1"/>
</dbReference>
<accession>C7NPI0</accession>
<evidence type="ECO:0000256" key="5">
    <source>
        <dbReference type="HAMAP-Rule" id="MF_00200"/>
    </source>
</evidence>
<reference evidence="10 11" key="1">
    <citation type="journal article" date="2009" name="Stand. Genomic Sci.">
        <title>Complete genome sequence of Halorhabdus utahensis type strain (AX-2).</title>
        <authorList>
            <person name="Anderson I."/>
            <person name="Tindall B.J."/>
            <person name="Pomrenke H."/>
            <person name="Goker M."/>
            <person name="Lapidus A."/>
            <person name="Nolan M."/>
            <person name="Copeland A."/>
            <person name="Glavina Del Rio T."/>
            <person name="Chen F."/>
            <person name="Tice H."/>
            <person name="Cheng J.F."/>
            <person name="Lucas S."/>
            <person name="Chertkov O."/>
            <person name="Bruce D."/>
            <person name="Brettin T."/>
            <person name="Detter J.C."/>
            <person name="Han C."/>
            <person name="Goodwin L."/>
            <person name="Land M."/>
            <person name="Hauser L."/>
            <person name="Chang Y.J."/>
            <person name="Jeffries C.D."/>
            <person name="Pitluck S."/>
            <person name="Pati A."/>
            <person name="Mavromatis K."/>
            <person name="Ivanova N."/>
            <person name="Ovchinnikova G."/>
            <person name="Chen A."/>
            <person name="Palaniappan K."/>
            <person name="Chain P."/>
            <person name="Rohde M."/>
            <person name="Bristow J."/>
            <person name="Eisen J.A."/>
            <person name="Markowitz V."/>
            <person name="Hugenholtz P."/>
            <person name="Kyrpides N.C."/>
            <person name="Klenk H.P."/>
        </authorList>
    </citation>
    <scope>NUCLEOTIDE SEQUENCE [LARGE SCALE GENOMIC DNA]</scope>
    <source>
        <strain evidence="11">DSM 12940 / JCM 11049 / AX-2</strain>
    </source>
</reference>
<feature type="compositionally biased region" description="Basic and acidic residues" evidence="7">
    <location>
        <begin position="175"/>
        <end position="186"/>
    </location>
</feature>
<dbReference type="EC" id="6.5.1.4" evidence="5 6"/>
<dbReference type="HOGENOM" id="CLU_027882_0_0_2"/>
<dbReference type="EMBL" id="CP001687">
    <property type="protein sequence ID" value="ACV12735.1"/>
    <property type="molecule type" value="Genomic_DNA"/>
</dbReference>
<dbReference type="GO" id="GO:0003963">
    <property type="term" value="F:RNA-3'-phosphate cyclase activity"/>
    <property type="evidence" value="ECO:0007669"/>
    <property type="project" value="UniProtKB-UniRule"/>
</dbReference>
<dbReference type="Pfam" id="PF05189">
    <property type="entry name" value="RTC_insert"/>
    <property type="match status" value="1"/>
</dbReference>